<evidence type="ECO:0000313" key="2">
    <source>
        <dbReference type="Proteomes" id="UP000032869"/>
    </source>
</evidence>
<name>A0ABR4UU06_9GAMM</name>
<evidence type="ECO:0000313" key="1">
    <source>
        <dbReference type="EMBL" id="KFX11373.1"/>
    </source>
</evidence>
<gene>
    <name evidence="1" type="ORF">JV35_20975</name>
</gene>
<reference evidence="1 2" key="1">
    <citation type="submission" date="2014-08" db="EMBL/GenBank/DDBJ databases">
        <title>Genome sequences of NCPPB Pectobacterium isolates.</title>
        <authorList>
            <person name="Glover R.H."/>
            <person name="Sapp M."/>
            <person name="Elphinstone J."/>
        </authorList>
    </citation>
    <scope>NUCLEOTIDE SEQUENCE [LARGE SCALE GENOMIC DNA]</scope>
    <source>
        <strain evidence="1 2">NCPPB 2793</strain>
    </source>
</reference>
<organism evidence="1 2">
    <name type="scientific">Pectobacterium betavasculorum</name>
    <dbReference type="NCBI Taxonomy" id="55207"/>
    <lineage>
        <taxon>Bacteria</taxon>
        <taxon>Pseudomonadati</taxon>
        <taxon>Pseudomonadota</taxon>
        <taxon>Gammaproteobacteria</taxon>
        <taxon>Enterobacterales</taxon>
        <taxon>Pectobacteriaceae</taxon>
        <taxon>Pectobacterium</taxon>
    </lineage>
</organism>
<proteinExistence type="predicted"/>
<sequence length="143" mass="16819">MIYSFIARKYVNKPVLSNMKFNDLFYFDGKCNIDYKIKGNYNTLLEYFIEKTKCDITGYLDKYDDCLELLSKTDPRCYIRGKYHMEMFCSFLLSLQQAIGDKLPYKQKFQINDESLFLFAGPRIAIPDSIVDFISDALPDFID</sequence>
<protein>
    <submittedName>
        <fullName evidence="1">Uncharacterized protein</fullName>
    </submittedName>
</protein>
<keyword evidence="2" id="KW-1185">Reference proteome</keyword>
<accession>A0ABR4UU06</accession>
<comment type="caution">
    <text evidence="1">The sequence shown here is derived from an EMBL/GenBank/DDBJ whole genome shotgun (WGS) entry which is preliminary data.</text>
</comment>
<dbReference type="EMBL" id="JQHL01000034">
    <property type="protein sequence ID" value="KFX11373.1"/>
    <property type="molecule type" value="Genomic_DNA"/>
</dbReference>
<dbReference type="RefSeq" id="WP_039309158.1">
    <property type="nucleotide sequence ID" value="NZ_JQHL01000034.1"/>
</dbReference>
<dbReference type="Proteomes" id="UP000032869">
    <property type="component" value="Unassembled WGS sequence"/>
</dbReference>